<evidence type="ECO:0000256" key="1">
    <source>
        <dbReference type="ARBA" id="ARBA00000085"/>
    </source>
</evidence>
<evidence type="ECO:0000256" key="2">
    <source>
        <dbReference type="ARBA" id="ARBA00012438"/>
    </source>
</evidence>
<keyword evidence="5" id="KW-0418">Kinase</keyword>
<dbReference type="Pfam" id="PF02518">
    <property type="entry name" value="HATPase_c"/>
    <property type="match status" value="1"/>
</dbReference>
<dbReference type="InterPro" id="IPR052162">
    <property type="entry name" value="Sensor_kinase/Photoreceptor"/>
</dbReference>
<dbReference type="Proteomes" id="UP001307705">
    <property type="component" value="Unassembled WGS sequence"/>
</dbReference>
<dbReference type="InterPro" id="IPR036890">
    <property type="entry name" value="HATPase_C_sf"/>
</dbReference>
<dbReference type="Gene3D" id="3.30.565.10">
    <property type="entry name" value="Histidine kinase-like ATPase, C-terminal domain"/>
    <property type="match status" value="1"/>
</dbReference>
<reference evidence="7 8" key="1">
    <citation type="submission" date="2023-08" db="EMBL/GenBank/DDBJ databases">
        <title>Draft genome sequence of Algoriphagus taiwanensis.</title>
        <authorList>
            <person name="Takatani N."/>
            <person name="Hosokawa M."/>
            <person name="Sawabe T."/>
        </authorList>
    </citation>
    <scope>NUCLEOTIDE SEQUENCE [LARGE SCALE GENOMIC DNA]</scope>
    <source>
        <strain evidence="7 8">JCM 19755</strain>
    </source>
</reference>
<dbReference type="PROSITE" id="PS50109">
    <property type="entry name" value="HIS_KIN"/>
    <property type="match status" value="1"/>
</dbReference>
<dbReference type="EMBL" id="BTPE01000004">
    <property type="protein sequence ID" value="GMQ33186.1"/>
    <property type="molecule type" value="Genomic_DNA"/>
</dbReference>
<evidence type="ECO:0000256" key="4">
    <source>
        <dbReference type="ARBA" id="ARBA00022679"/>
    </source>
</evidence>
<accession>A0ABQ6PZ30</accession>
<evidence type="ECO:0000259" key="6">
    <source>
        <dbReference type="PROSITE" id="PS50109"/>
    </source>
</evidence>
<feature type="domain" description="Histidine kinase" evidence="6">
    <location>
        <begin position="567"/>
        <end position="780"/>
    </location>
</feature>
<dbReference type="InterPro" id="IPR005467">
    <property type="entry name" value="His_kinase_dom"/>
</dbReference>
<dbReference type="InterPro" id="IPR035965">
    <property type="entry name" value="PAS-like_dom_sf"/>
</dbReference>
<dbReference type="SMART" id="SM00387">
    <property type="entry name" value="HATPase_c"/>
    <property type="match status" value="1"/>
</dbReference>
<dbReference type="PANTHER" id="PTHR43304:SF1">
    <property type="entry name" value="PAC DOMAIN-CONTAINING PROTEIN"/>
    <property type="match status" value="1"/>
</dbReference>
<keyword evidence="8" id="KW-1185">Reference proteome</keyword>
<dbReference type="CDD" id="cd00075">
    <property type="entry name" value="HATPase"/>
    <property type="match status" value="1"/>
</dbReference>
<keyword evidence="4" id="KW-0808">Transferase</keyword>
<evidence type="ECO:0000256" key="3">
    <source>
        <dbReference type="ARBA" id="ARBA00022553"/>
    </source>
</evidence>
<comment type="catalytic activity">
    <reaction evidence="1">
        <text>ATP + protein L-histidine = ADP + protein N-phospho-L-histidine.</text>
        <dbReference type="EC" id="2.7.13.3"/>
    </reaction>
</comment>
<dbReference type="SUPFAM" id="SSF55785">
    <property type="entry name" value="PYP-like sensor domain (PAS domain)"/>
    <property type="match status" value="2"/>
</dbReference>
<evidence type="ECO:0000313" key="7">
    <source>
        <dbReference type="EMBL" id="GMQ33186.1"/>
    </source>
</evidence>
<name>A0ABQ6PZ30_9BACT</name>
<keyword evidence="3" id="KW-0597">Phosphoprotein</keyword>
<evidence type="ECO:0000313" key="8">
    <source>
        <dbReference type="Proteomes" id="UP001307705"/>
    </source>
</evidence>
<dbReference type="InterPro" id="IPR003594">
    <property type="entry name" value="HATPase_dom"/>
</dbReference>
<organism evidence="7 8">
    <name type="scientific">Algoriphagus taiwanensis</name>
    <dbReference type="NCBI Taxonomy" id="1445656"/>
    <lineage>
        <taxon>Bacteria</taxon>
        <taxon>Pseudomonadati</taxon>
        <taxon>Bacteroidota</taxon>
        <taxon>Cytophagia</taxon>
        <taxon>Cytophagales</taxon>
        <taxon>Cyclobacteriaceae</taxon>
        <taxon>Algoriphagus</taxon>
    </lineage>
</organism>
<sequence length="787" mass="90478">MSLSGIPLNSRVKSLESLSTLVFEALDMPIFILSIKEGLDFVTIYSSEKAPTELLPESIWNQKARKCNDYIHCIEDLRTLNNSLGELDHLLEVGILFCSRMKLVSNRKEHLGHLYLMDYSVREIGKNQTQLMEAIRDLSTKILEGEKEGRKFFERRDRAINLNKLVLEASKQIGLGGLCINLPKEEIYWYKSNNSILNLPDGFDLEFSEFIDESISKKHKKYPLLVSLIEQVRIGLSKLKIRFHNNYVVIENETKSYFSFSLERIGDLIYVVFYENTKLIELDSELTRIESLLLAEESIQQVAGWTLTLNNQEMAWTENVRKLLGLAPDTLPSWDIFEAKLSLCNKCLPSELELMVRGPKGKFEKVVDLVLDSGEVRHLSISASLSKNSKGEEIIFGSLRDNTQALTTENELSFLVDKHQKIKSYIDHLLFTDIFFLLRLTMEGTVKSVNNYYSKTFLGPYPQSLESYHPMSDIVEDDHLLCQQTFEKALANPGSNNRVFLRKKTFDKKEIYTQWDFKVTLNEYGQPEEILCIGIDISEIQIKRKELRELIDLVSKQNTQLIEYNSILSHNIRNHVANLKGLANLIDLSKDPKDIFQFWDLIKEAIHLLDQRIIAINHLAKQKSKHTQEKSQITLNTILANSQAFFTDELQLTNAQWYVISEPELLQLKMNSVLERVLIQLISNAIKFRSPKRELIIKIKIILKPDLLQISIQDNGIGMDLKKNKKISSDYLEFNHLEPNSKGLGIFLAKHLLESIGGELNYVSRIDCGTKAILTFFNYEKKTNPSG</sequence>
<dbReference type="SUPFAM" id="SSF55874">
    <property type="entry name" value="ATPase domain of HSP90 chaperone/DNA topoisomerase II/histidine kinase"/>
    <property type="match status" value="1"/>
</dbReference>
<dbReference type="RefSeq" id="WP_338227961.1">
    <property type="nucleotide sequence ID" value="NZ_BTPE01000004.1"/>
</dbReference>
<proteinExistence type="predicted"/>
<dbReference type="Gene3D" id="3.30.450.20">
    <property type="entry name" value="PAS domain"/>
    <property type="match status" value="1"/>
</dbReference>
<evidence type="ECO:0000256" key="5">
    <source>
        <dbReference type="ARBA" id="ARBA00022777"/>
    </source>
</evidence>
<gene>
    <name evidence="7" type="ORF">Ataiwa_14580</name>
</gene>
<dbReference type="EC" id="2.7.13.3" evidence="2"/>
<dbReference type="PANTHER" id="PTHR43304">
    <property type="entry name" value="PHYTOCHROME-LIKE PROTEIN CPH1"/>
    <property type="match status" value="1"/>
</dbReference>
<protein>
    <recommendedName>
        <fullName evidence="2">histidine kinase</fullName>
        <ecNumber evidence="2">2.7.13.3</ecNumber>
    </recommendedName>
</protein>
<comment type="caution">
    <text evidence="7">The sequence shown here is derived from an EMBL/GenBank/DDBJ whole genome shotgun (WGS) entry which is preliminary data.</text>
</comment>